<evidence type="ECO:0000313" key="4">
    <source>
        <dbReference type="Proteomes" id="UP000249165"/>
    </source>
</evidence>
<proteinExistence type="predicted"/>
<dbReference type="Pfam" id="PF01266">
    <property type="entry name" value="DAO"/>
    <property type="match status" value="1"/>
</dbReference>
<dbReference type="SUPFAM" id="SSF51905">
    <property type="entry name" value="FAD/NAD(P)-binding domain"/>
    <property type="match status" value="1"/>
</dbReference>
<dbReference type="Gene3D" id="3.30.9.10">
    <property type="entry name" value="D-Amino Acid Oxidase, subunit A, domain 2"/>
    <property type="match status" value="1"/>
</dbReference>
<name>A0A327XPG2_9RHOB</name>
<sequence>MSDSEDNADFLVIGGGFYGCCLALFLASVSDRVTLVEAGDRLLGRASRVNQARIHTGFHYPRSALTAVKSMVLHRRFIEDFPEAAVSDFQMLYAIARRGSKVPAKRFHRMFRDIGAPIEPALPSQTALFDPARIEAVFACREAAFDYSVLARQLEDRLRRAGVDLRLGTEVTGLRDTDTGVLAELSGGGALRAGRAFNVTYAQVNAVLDQAQLPRAQLKHELAEIALVAPPPELDRIGVTVMDGPFFSCMPYPSEGLYSLTHVRYTPHDSWTDDSGLGDAYGHVARQSPESRVVHMIRDAQRYMPCLAKAEYRRSLYDVKTVLLKNEDDDGRPILYQRKPENSRVVSILGGKIDNIYDLFDLARATTPGLAAASDALVLGKAC</sequence>
<dbReference type="InterPro" id="IPR036188">
    <property type="entry name" value="FAD/NAD-bd_sf"/>
</dbReference>
<dbReference type="GO" id="GO:0005737">
    <property type="term" value="C:cytoplasm"/>
    <property type="evidence" value="ECO:0007669"/>
    <property type="project" value="TreeGrafter"/>
</dbReference>
<organism evidence="3 4">
    <name type="scientific">Salipiger aestuarii</name>
    <dbReference type="NCBI Taxonomy" id="568098"/>
    <lineage>
        <taxon>Bacteria</taxon>
        <taxon>Pseudomonadati</taxon>
        <taxon>Pseudomonadota</taxon>
        <taxon>Alphaproteobacteria</taxon>
        <taxon>Rhodobacterales</taxon>
        <taxon>Roseobacteraceae</taxon>
        <taxon>Salipiger</taxon>
    </lineage>
</organism>
<dbReference type="AlphaFoldDB" id="A0A327XPG2"/>
<evidence type="ECO:0000259" key="2">
    <source>
        <dbReference type="Pfam" id="PF01266"/>
    </source>
</evidence>
<dbReference type="InterPro" id="IPR006076">
    <property type="entry name" value="FAD-dep_OxRdtase"/>
</dbReference>
<dbReference type="PANTHER" id="PTHR13847">
    <property type="entry name" value="SARCOSINE DEHYDROGENASE-RELATED"/>
    <property type="match status" value="1"/>
</dbReference>
<gene>
    <name evidence="3" type="ORF">ATI53_106113</name>
</gene>
<keyword evidence="1" id="KW-0560">Oxidoreductase</keyword>
<keyword evidence="4" id="KW-1185">Reference proteome</keyword>
<evidence type="ECO:0000256" key="1">
    <source>
        <dbReference type="ARBA" id="ARBA00023002"/>
    </source>
</evidence>
<protein>
    <submittedName>
        <fullName evidence="3">Glycine/D-amino acid oxidase-like deaminating enzyme</fullName>
    </submittedName>
</protein>
<reference evidence="3 4" key="1">
    <citation type="submission" date="2018-06" db="EMBL/GenBank/DDBJ databases">
        <title>Genomic Encyclopedia of Archaeal and Bacterial Type Strains, Phase II (KMG-II): from individual species to whole genera.</title>
        <authorList>
            <person name="Goeker M."/>
        </authorList>
    </citation>
    <scope>NUCLEOTIDE SEQUENCE [LARGE SCALE GENOMIC DNA]</scope>
    <source>
        <strain evidence="3 4">DSM 22011</strain>
    </source>
</reference>
<accession>A0A327XPG2</accession>
<feature type="domain" description="FAD dependent oxidoreductase" evidence="2">
    <location>
        <begin position="9"/>
        <end position="318"/>
    </location>
</feature>
<dbReference type="Gene3D" id="3.50.50.60">
    <property type="entry name" value="FAD/NAD(P)-binding domain"/>
    <property type="match status" value="1"/>
</dbReference>
<dbReference type="Proteomes" id="UP000249165">
    <property type="component" value="Unassembled WGS sequence"/>
</dbReference>
<dbReference type="OrthoDB" id="9815989at2"/>
<dbReference type="RefSeq" id="WP_111551220.1">
    <property type="nucleotide sequence ID" value="NZ_LIQE01000067.1"/>
</dbReference>
<evidence type="ECO:0000313" key="3">
    <source>
        <dbReference type="EMBL" id="RAK09937.1"/>
    </source>
</evidence>
<dbReference type="EMBL" id="QLMG01000061">
    <property type="protein sequence ID" value="RAK09937.1"/>
    <property type="molecule type" value="Genomic_DNA"/>
</dbReference>
<dbReference type="GO" id="GO:0016491">
    <property type="term" value="F:oxidoreductase activity"/>
    <property type="evidence" value="ECO:0007669"/>
    <property type="project" value="UniProtKB-KW"/>
</dbReference>
<comment type="caution">
    <text evidence="3">The sequence shown here is derived from an EMBL/GenBank/DDBJ whole genome shotgun (WGS) entry which is preliminary data.</text>
</comment>